<evidence type="ECO:0000313" key="9">
    <source>
        <dbReference type="EMBL" id="GLH71419.1"/>
    </source>
</evidence>
<keyword evidence="6" id="KW-0315">Glutamine amidotransferase</keyword>
<dbReference type="InterPro" id="IPR033738">
    <property type="entry name" value="AsnB_N"/>
</dbReference>
<protein>
    <recommendedName>
        <fullName evidence="3">asparagine synthase (glutamine-hydrolyzing)</fullName>
        <ecNumber evidence="3">6.3.5.4</ecNumber>
    </recommendedName>
</protein>
<organism evidence="9 10">
    <name type="scientific">Geothrix rubra</name>
    <dbReference type="NCBI Taxonomy" id="2927977"/>
    <lineage>
        <taxon>Bacteria</taxon>
        <taxon>Pseudomonadati</taxon>
        <taxon>Acidobacteriota</taxon>
        <taxon>Holophagae</taxon>
        <taxon>Holophagales</taxon>
        <taxon>Holophagaceae</taxon>
        <taxon>Geothrix</taxon>
    </lineage>
</organism>
<feature type="domain" description="Glutamine amidotransferase type-2" evidence="8">
    <location>
        <begin position="1"/>
        <end position="190"/>
    </location>
</feature>
<keyword evidence="10" id="KW-1185">Reference proteome</keyword>
<comment type="pathway">
    <text evidence="1">Amino-acid biosynthesis; L-asparagine biosynthesis; L-asparagine from L-aspartate (L-Gln route): step 1/1.</text>
</comment>
<dbReference type="PROSITE" id="PS51278">
    <property type="entry name" value="GATASE_TYPE_2"/>
    <property type="match status" value="1"/>
</dbReference>
<proteinExistence type="inferred from homology"/>
<dbReference type="PANTHER" id="PTHR43284:SF1">
    <property type="entry name" value="ASPARAGINE SYNTHETASE"/>
    <property type="match status" value="1"/>
</dbReference>
<evidence type="ECO:0000256" key="5">
    <source>
        <dbReference type="ARBA" id="ARBA00022840"/>
    </source>
</evidence>
<evidence type="ECO:0000256" key="6">
    <source>
        <dbReference type="ARBA" id="ARBA00022962"/>
    </source>
</evidence>
<evidence type="ECO:0000256" key="4">
    <source>
        <dbReference type="ARBA" id="ARBA00022741"/>
    </source>
</evidence>
<dbReference type="InterPro" id="IPR029055">
    <property type="entry name" value="Ntn_hydrolases_N"/>
</dbReference>
<dbReference type="NCBIfam" id="TIGR01536">
    <property type="entry name" value="asn_synth_AEB"/>
    <property type="match status" value="1"/>
</dbReference>
<dbReference type="InterPro" id="IPR006426">
    <property type="entry name" value="Asn_synth_AEB"/>
</dbReference>
<evidence type="ECO:0000256" key="2">
    <source>
        <dbReference type="ARBA" id="ARBA00005752"/>
    </source>
</evidence>
<comment type="similarity">
    <text evidence="2">Belongs to the asparagine synthetase family.</text>
</comment>
<dbReference type="Proteomes" id="UP001165089">
    <property type="component" value="Unassembled WGS sequence"/>
</dbReference>
<dbReference type="Pfam" id="PF13537">
    <property type="entry name" value="GATase_7"/>
    <property type="match status" value="1"/>
</dbReference>
<dbReference type="SUPFAM" id="SSF56235">
    <property type="entry name" value="N-terminal nucleophile aminohydrolases (Ntn hydrolases)"/>
    <property type="match status" value="1"/>
</dbReference>
<evidence type="ECO:0000259" key="8">
    <source>
        <dbReference type="PROSITE" id="PS51278"/>
    </source>
</evidence>
<dbReference type="InterPro" id="IPR001962">
    <property type="entry name" value="Asn_synthase"/>
</dbReference>
<evidence type="ECO:0000313" key="10">
    <source>
        <dbReference type="Proteomes" id="UP001165089"/>
    </source>
</evidence>
<dbReference type="Gene3D" id="3.40.50.620">
    <property type="entry name" value="HUPs"/>
    <property type="match status" value="2"/>
</dbReference>
<dbReference type="PIRSF" id="PIRSF001589">
    <property type="entry name" value="Asn_synthetase_glu-h"/>
    <property type="match status" value="1"/>
</dbReference>
<dbReference type="InterPro" id="IPR051786">
    <property type="entry name" value="ASN_synthetase/amidase"/>
</dbReference>
<dbReference type="Pfam" id="PF00733">
    <property type="entry name" value="Asn_synthase"/>
    <property type="match status" value="1"/>
</dbReference>
<dbReference type="CDD" id="cd01991">
    <property type="entry name" value="Asn_synthase_B_C"/>
    <property type="match status" value="1"/>
</dbReference>
<sequence>MAGELGHRGPDGVGLYLDAGLGLVNTRLSIVDLAGGDQPIGNEDGRCWVVQNGEIYNHPELRRELEALGHRFRTDSDTEVIVHAYEAWDLACLDRFNGPFAFALWDRQARTLFLARDRFGVRPLFLARFGPDFVFASEAKAILRHPRARRELDPLSLVDTFTLWAPLPDCTAFPGIRELPPGHWLRIGPDGRQEERCWWELRFRPPGGPPPASEEEKAEELAWLLEDATRLRLRADVPVAAYVSGGLDSSAIAALARKAGGARLQGFGIGFTDPRFDESPYQDRIAGALGVELNRISISPPDIAALFPEVVSLAEKPLLRTAPAPMLALAALVHEHGFKVVLTGEGADELFAGYDLFRESQIRRFWAREPGSTRRPSLFERIYPWLTRSVSSAPGFTRQFFGQGMLDAEDPLYSHRIRFGTTSRLLRFLDPALLHAIAPGKMPTERLRARLPGDFGTFSDLGKAQYLEIITFLQGYLLHSQGDRMLMGRSVEGRFPFLDHRIAEFAAALPDAMRLRGLRDKRVLRKAMAPLLPPDVVSRPKRPYRAPILGAFLGPGAPEYVADLLEPARLAETGVFSGRSVGLLRDKCRRSREDEVSEMDEMAFVGILSIQLLHERMVKSPRLAALPEVTRRVVGDRLVAHGPFQEVL</sequence>
<accession>A0ABQ5QA39</accession>
<dbReference type="InterPro" id="IPR014729">
    <property type="entry name" value="Rossmann-like_a/b/a_fold"/>
</dbReference>
<reference evidence="9 10" key="1">
    <citation type="journal article" date="2023" name="Antonie Van Leeuwenhoek">
        <title>Mesoterricola silvestris gen. nov., sp. nov., Mesoterricola sediminis sp. nov., Geothrix oryzae sp. nov., Geothrix edaphica sp. nov., Geothrix rubra sp. nov., and Geothrix limicola sp. nov., six novel members of Acidobacteriota isolated from soils.</title>
        <authorList>
            <person name="Itoh H."/>
            <person name="Sugisawa Y."/>
            <person name="Mise K."/>
            <person name="Xu Z."/>
            <person name="Kuniyasu M."/>
            <person name="Ushijima N."/>
            <person name="Kawano K."/>
            <person name="Kobayashi E."/>
            <person name="Shiratori Y."/>
            <person name="Masuda Y."/>
            <person name="Senoo K."/>
        </authorList>
    </citation>
    <scope>NUCLEOTIDE SEQUENCE [LARGE SCALE GENOMIC DNA]</scope>
    <source>
        <strain evidence="9 10">Red803</strain>
    </source>
</reference>
<keyword evidence="4" id="KW-0547">Nucleotide-binding</keyword>
<comment type="catalytic activity">
    <reaction evidence="7">
        <text>L-aspartate + L-glutamine + ATP + H2O = L-asparagine + L-glutamate + AMP + diphosphate + H(+)</text>
        <dbReference type="Rhea" id="RHEA:12228"/>
        <dbReference type="ChEBI" id="CHEBI:15377"/>
        <dbReference type="ChEBI" id="CHEBI:15378"/>
        <dbReference type="ChEBI" id="CHEBI:29985"/>
        <dbReference type="ChEBI" id="CHEBI:29991"/>
        <dbReference type="ChEBI" id="CHEBI:30616"/>
        <dbReference type="ChEBI" id="CHEBI:33019"/>
        <dbReference type="ChEBI" id="CHEBI:58048"/>
        <dbReference type="ChEBI" id="CHEBI:58359"/>
        <dbReference type="ChEBI" id="CHEBI:456215"/>
        <dbReference type="EC" id="6.3.5.4"/>
    </reaction>
</comment>
<dbReference type="EC" id="6.3.5.4" evidence="3"/>
<dbReference type="SUPFAM" id="SSF52402">
    <property type="entry name" value="Adenine nucleotide alpha hydrolases-like"/>
    <property type="match status" value="1"/>
</dbReference>
<gene>
    <name evidence="9" type="ORF">GETHPA_29530</name>
</gene>
<dbReference type="PANTHER" id="PTHR43284">
    <property type="entry name" value="ASPARAGINE SYNTHETASE (GLUTAMINE-HYDROLYZING)"/>
    <property type="match status" value="1"/>
</dbReference>
<comment type="caution">
    <text evidence="9">The sequence shown here is derived from an EMBL/GenBank/DDBJ whole genome shotgun (WGS) entry which is preliminary data.</text>
</comment>
<dbReference type="Gene3D" id="3.60.20.10">
    <property type="entry name" value="Glutamine Phosphoribosylpyrophosphate, subunit 1, domain 1"/>
    <property type="match status" value="1"/>
</dbReference>
<dbReference type="InterPro" id="IPR017932">
    <property type="entry name" value="GATase_2_dom"/>
</dbReference>
<evidence type="ECO:0000256" key="3">
    <source>
        <dbReference type="ARBA" id="ARBA00012737"/>
    </source>
</evidence>
<keyword evidence="5" id="KW-0067">ATP-binding</keyword>
<name>A0ABQ5QA39_9BACT</name>
<dbReference type="CDD" id="cd00712">
    <property type="entry name" value="AsnB"/>
    <property type="match status" value="1"/>
</dbReference>
<evidence type="ECO:0000256" key="1">
    <source>
        <dbReference type="ARBA" id="ARBA00005187"/>
    </source>
</evidence>
<dbReference type="EMBL" id="BSDD01000007">
    <property type="protein sequence ID" value="GLH71419.1"/>
    <property type="molecule type" value="Genomic_DNA"/>
</dbReference>
<evidence type="ECO:0000256" key="7">
    <source>
        <dbReference type="ARBA" id="ARBA00048741"/>
    </source>
</evidence>